<evidence type="ECO:0000313" key="1">
    <source>
        <dbReference type="EMBL" id="KRG02821.1"/>
    </source>
</evidence>
<dbReference type="AlphaFoldDB" id="A0A0Q9X4Y0"/>
<proteinExistence type="predicted"/>
<organism evidence="1 2">
    <name type="scientific">Drosophila mojavensis</name>
    <name type="common">Fruit fly</name>
    <dbReference type="NCBI Taxonomy" id="7230"/>
    <lineage>
        <taxon>Eukaryota</taxon>
        <taxon>Metazoa</taxon>
        <taxon>Ecdysozoa</taxon>
        <taxon>Arthropoda</taxon>
        <taxon>Hexapoda</taxon>
        <taxon>Insecta</taxon>
        <taxon>Pterygota</taxon>
        <taxon>Neoptera</taxon>
        <taxon>Endopterygota</taxon>
        <taxon>Diptera</taxon>
        <taxon>Brachycera</taxon>
        <taxon>Muscomorpha</taxon>
        <taxon>Ephydroidea</taxon>
        <taxon>Drosophilidae</taxon>
        <taxon>Drosophila</taxon>
    </lineage>
</organism>
<keyword evidence="2" id="KW-1185">Reference proteome</keyword>
<protein>
    <submittedName>
        <fullName evidence="1">Uncharacterized protein</fullName>
    </submittedName>
</protein>
<dbReference type="Proteomes" id="UP000009192">
    <property type="component" value="Unassembled WGS sequence"/>
</dbReference>
<evidence type="ECO:0000313" key="2">
    <source>
        <dbReference type="Proteomes" id="UP000009192"/>
    </source>
</evidence>
<gene>
    <name evidence="1" type="primary">Dmoj\GI26367</name>
    <name evidence="1" type="ORF">Dmoj_GI26367</name>
</gene>
<dbReference type="InParanoid" id="A0A0Q9X4Y0"/>
<sequence>MGRANLILHILVAGCGFQWTRSIILRAMKLWYRRLNDYNFSHEYAPLYPSKFIYWMCSHGTPKSLSPNRNGSAFIAGQHNERIQFAKLASLKSII</sequence>
<name>A0A0Q9X4Y0_DROMO</name>
<accession>A0A0Q9X4Y0</accession>
<dbReference type="PROSITE" id="PS51257">
    <property type="entry name" value="PROKAR_LIPOPROTEIN"/>
    <property type="match status" value="1"/>
</dbReference>
<reference evidence="1 2" key="1">
    <citation type="journal article" date="2007" name="Nature">
        <title>Evolution of genes and genomes on the Drosophila phylogeny.</title>
        <authorList>
            <consortium name="Drosophila 12 Genomes Consortium"/>
            <person name="Clark A.G."/>
            <person name="Eisen M.B."/>
            <person name="Smith D.R."/>
            <person name="Bergman C.M."/>
            <person name="Oliver B."/>
            <person name="Markow T.A."/>
            <person name="Kaufman T.C."/>
            <person name="Kellis M."/>
            <person name="Gelbart W."/>
            <person name="Iyer V.N."/>
            <person name="Pollard D.A."/>
            <person name="Sackton T.B."/>
            <person name="Larracuente A.M."/>
            <person name="Singh N.D."/>
            <person name="Abad J.P."/>
            <person name="Abt D.N."/>
            <person name="Adryan B."/>
            <person name="Aguade M."/>
            <person name="Akashi H."/>
            <person name="Anderson W.W."/>
            <person name="Aquadro C.F."/>
            <person name="Ardell D.H."/>
            <person name="Arguello R."/>
            <person name="Artieri C.G."/>
            <person name="Barbash D.A."/>
            <person name="Barker D."/>
            <person name="Barsanti P."/>
            <person name="Batterham P."/>
            <person name="Batzoglou S."/>
            <person name="Begun D."/>
            <person name="Bhutkar A."/>
            <person name="Blanco E."/>
            <person name="Bosak S.A."/>
            <person name="Bradley R.K."/>
            <person name="Brand A.D."/>
            <person name="Brent M.R."/>
            <person name="Brooks A.N."/>
            <person name="Brown R.H."/>
            <person name="Butlin R.K."/>
            <person name="Caggese C."/>
            <person name="Calvi B.R."/>
            <person name="Bernardo de Carvalho A."/>
            <person name="Caspi A."/>
            <person name="Castrezana S."/>
            <person name="Celniker S.E."/>
            <person name="Chang J.L."/>
            <person name="Chapple C."/>
            <person name="Chatterji S."/>
            <person name="Chinwalla A."/>
            <person name="Civetta A."/>
            <person name="Clifton S.W."/>
            <person name="Comeron J.M."/>
            <person name="Costello J.C."/>
            <person name="Coyne J.A."/>
            <person name="Daub J."/>
            <person name="David R.G."/>
            <person name="Delcher A.L."/>
            <person name="Delehaunty K."/>
            <person name="Do C.B."/>
            <person name="Ebling H."/>
            <person name="Edwards K."/>
            <person name="Eickbush T."/>
            <person name="Evans J.D."/>
            <person name="Filipski A."/>
            <person name="Findeiss S."/>
            <person name="Freyhult E."/>
            <person name="Fulton L."/>
            <person name="Fulton R."/>
            <person name="Garcia A.C."/>
            <person name="Gardiner A."/>
            <person name="Garfield D.A."/>
            <person name="Garvin B.E."/>
            <person name="Gibson G."/>
            <person name="Gilbert D."/>
            <person name="Gnerre S."/>
            <person name="Godfrey J."/>
            <person name="Good R."/>
            <person name="Gotea V."/>
            <person name="Gravely B."/>
            <person name="Greenberg A.J."/>
            <person name="Griffiths-Jones S."/>
            <person name="Gross S."/>
            <person name="Guigo R."/>
            <person name="Gustafson E.A."/>
            <person name="Haerty W."/>
            <person name="Hahn M.W."/>
            <person name="Halligan D.L."/>
            <person name="Halpern A.L."/>
            <person name="Halter G.M."/>
            <person name="Han M.V."/>
            <person name="Heger A."/>
            <person name="Hillier L."/>
            <person name="Hinrichs A.S."/>
            <person name="Holmes I."/>
            <person name="Hoskins R.A."/>
            <person name="Hubisz M.J."/>
            <person name="Hultmark D."/>
            <person name="Huntley M.A."/>
            <person name="Jaffe D.B."/>
            <person name="Jagadeeshan S."/>
            <person name="Jeck W.R."/>
            <person name="Johnson J."/>
            <person name="Jones C.D."/>
            <person name="Jordan W.C."/>
            <person name="Karpen G.H."/>
            <person name="Kataoka E."/>
            <person name="Keightley P.D."/>
            <person name="Kheradpour P."/>
            <person name="Kirkness E.F."/>
            <person name="Koerich L.B."/>
            <person name="Kristiansen K."/>
            <person name="Kudrna D."/>
            <person name="Kulathinal R.J."/>
            <person name="Kumar S."/>
            <person name="Kwok R."/>
            <person name="Lander E."/>
            <person name="Langley C.H."/>
            <person name="Lapoint R."/>
            <person name="Lazzaro B.P."/>
            <person name="Lee S.J."/>
            <person name="Levesque L."/>
            <person name="Li R."/>
            <person name="Lin C.F."/>
            <person name="Lin M.F."/>
            <person name="Lindblad-Toh K."/>
            <person name="Llopart A."/>
            <person name="Long M."/>
            <person name="Low L."/>
            <person name="Lozovsky E."/>
            <person name="Lu J."/>
            <person name="Luo M."/>
            <person name="Machado C.A."/>
            <person name="Makalowski W."/>
            <person name="Marzo M."/>
            <person name="Matsuda M."/>
            <person name="Matzkin L."/>
            <person name="McAllister B."/>
            <person name="McBride C.S."/>
            <person name="McKernan B."/>
            <person name="McKernan K."/>
            <person name="Mendez-Lago M."/>
            <person name="Minx P."/>
            <person name="Mollenhauer M.U."/>
            <person name="Montooth K."/>
            <person name="Mount S.M."/>
            <person name="Mu X."/>
            <person name="Myers E."/>
            <person name="Negre B."/>
            <person name="Newfeld S."/>
            <person name="Nielsen R."/>
            <person name="Noor M.A."/>
            <person name="O'Grady P."/>
            <person name="Pachter L."/>
            <person name="Papaceit M."/>
            <person name="Parisi M.J."/>
            <person name="Parisi M."/>
            <person name="Parts L."/>
            <person name="Pedersen J.S."/>
            <person name="Pesole G."/>
            <person name="Phillippy A.M."/>
            <person name="Ponting C.P."/>
            <person name="Pop M."/>
            <person name="Porcelli D."/>
            <person name="Powell J.R."/>
            <person name="Prohaska S."/>
            <person name="Pruitt K."/>
            <person name="Puig M."/>
            <person name="Quesneville H."/>
            <person name="Ram K.R."/>
            <person name="Rand D."/>
            <person name="Rasmussen M.D."/>
            <person name="Reed L.K."/>
            <person name="Reenan R."/>
            <person name="Reily A."/>
            <person name="Remington K.A."/>
            <person name="Rieger T.T."/>
            <person name="Ritchie M.G."/>
            <person name="Robin C."/>
            <person name="Rogers Y.H."/>
            <person name="Rohde C."/>
            <person name="Rozas J."/>
            <person name="Rubenfield M.J."/>
            <person name="Ruiz A."/>
            <person name="Russo S."/>
            <person name="Salzberg S.L."/>
            <person name="Sanchez-Gracia A."/>
            <person name="Saranga D.J."/>
            <person name="Sato H."/>
            <person name="Schaeffer S.W."/>
            <person name="Schatz M.C."/>
            <person name="Schlenke T."/>
            <person name="Schwartz R."/>
            <person name="Segarra C."/>
            <person name="Singh R.S."/>
            <person name="Sirot L."/>
            <person name="Sirota M."/>
            <person name="Sisneros N.B."/>
            <person name="Smith C.D."/>
            <person name="Smith T.F."/>
            <person name="Spieth J."/>
            <person name="Stage D.E."/>
            <person name="Stark A."/>
            <person name="Stephan W."/>
            <person name="Strausberg R.L."/>
            <person name="Strempel S."/>
            <person name="Sturgill D."/>
            <person name="Sutton G."/>
            <person name="Sutton G.G."/>
            <person name="Tao W."/>
            <person name="Teichmann S."/>
            <person name="Tobari Y.N."/>
            <person name="Tomimura Y."/>
            <person name="Tsolas J.M."/>
            <person name="Valente V.L."/>
            <person name="Venter E."/>
            <person name="Venter J.C."/>
            <person name="Vicario S."/>
            <person name="Vieira F.G."/>
            <person name="Vilella A.J."/>
            <person name="Villasante A."/>
            <person name="Walenz B."/>
            <person name="Wang J."/>
            <person name="Wasserman M."/>
            <person name="Watts T."/>
            <person name="Wilson D."/>
            <person name="Wilson R.K."/>
            <person name="Wing R.A."/>
            <person name="Wolfner M.F."/>
            <person name="Wong A."/>
            <person name="Wong G.K."/>
            <person name="Wu C.I."/>
            <person name="Wu G."/>
            <person name="Yamamoto D."/>
            <person name="Yang H.P."/>
            <person name="Yang S.P."/>
            <person name="Yorke J.A."/>
            <person name="Yoshida K."/>
            <person name="Zdobnov E."/>
            <person name="Zhang P."/>
            <person name="Zhang Y."/>
            <person name="Zimin A.V."/>
            <person name="Baldwin J."/>
            <person name="Abdouelleil A."/>
            <person name="Abdulkadir J."/>
            <person name="Abebe A."/>
            <person name="Abera B."/>
            <person name="Abreu J."/>
            <person name="Acer S.C."/>
            <person name="Aftuck L."/>
            <person name="Alexander A."/>
            <person name="An P."/>
            <person name="Anderson E."/>
            <person name="Anderson S."/>
            <person name="Arachi H."/>
            <person name="Azer M."/>
            <person name="Bachantsang P."/>
            <person name="Barry A."/>
            <person name="Bayul T."/>
            <person name="Berlin A."/>
            <person name="Bessette D."/>
            <person name="Bloom T."/>
            <person name="Blye J."/>
            <person name="Boguslavskiy L."/>
            <person name="Bonnet C."/>
            <person name="Boukhgalter B."/>
            <person name="Bourzgui I."/>
            <person name="Brown A."/>
            <person name="Cahill P."/>
            <person name="Channer S."/>
            <person name="Cheshatsang Y."/>
            <person name="Chuda L."/>
            <person name="Citroen M."/>
            <person name="Collymore A."/>
            <person name="Cooke P."/>
            <person name="Costello M."/>
            <person name="D'Aco K."/>
            <person name="Daza R."/>
            <person name="De Haan G."/>
            <person name="DeGray S."/>
            <person name="DeMaso C."/>
            <person name="Dhargay N."/>
            <person name="Dooley K."/>
            <person name="Dooley E."/>
            <person name="Doricent M."/>
            <person name="Dorje P."/>
            <person name="Dorjee K."/>
            <person name="Dupes A."/>
            <person name="Elong R."/>
            <person name="Falk J."/>
            <person name="Farina A."/>
            <person name="Faro S."/>
            <person name="Ferguson D."/>
            <person name="Fisher S."/>
            <person name="Foley C.D."/>
            <person name="Franke A."/>
            <person name="Friedrich D."/>
            <person name="Gadbois L."/>
            <person name="Gearin G."/>
            <person name="Gearin C.R."/>
            <person name="Giannoukos G."/>
            <person name="Goode T."/>
            <person name="Graham J."/>
            <person name="Grandbois E."/>
            <person name="Grewal S."/>
            <person name="Gyaltsen K."/>
            <person name="Hafez N."/>
            <person name="Hagos B."/>
            <person name="Hall J."/>
            <person name="Henson C."/>
            <person name="Hollinger A."/>
            <person name="Honan T."/>
            <person name="Huard M.D."/>
            <person name="Hughes L."/>
            <person name="Hurhula B."/>
            <person name="Husby M.E."/>
            <person name="Kamat A."/>
            <person name="Kanga B."/>
            <person name="Kashin S."/>
            <person name="Khazanovich D."/>
            <person name="Kisner P."/>
            <person name="Lance K."/>
            <person name="Lara M."/>
            <person name="Lee W."/>
            <person name="Lennon N."/>
            <person name="Letendre F."/>
            <person name="LeVine R."/>
            <person name="Lipovsky A."/>
            <person name="Liu X."/>
            <person name="Liu J."/>
            <person name="Liu S."/>
            <person name="Lokyitsang T."/>
            <person name="Lokyitsang Y."/>
            <person name="Lubonja R."/>
            <person name="Lui A."/>
            <person name="MacDonald P."/>
            <person name="Magnisalis V."/>
            <person name="Maru K."/>
            <person name="Matthews C."/>
            <person name="McCusker W."/>
            <person name="McDonough S."/>
            <person name="Mehta T."/>
            <person name="Meldrim J."/>
            <person name="Meneus L."/>
            <person name="Mihai O."/>
            <person name="Mihalev A."/>
            <person name="Mihova T."/>
            <person name="Mittelman R."/>
            <person name="Mlenga V."/>
            <person name="Montmayeur A."/>
            <person name="Mulrain L."/>
            <person name="Navidi A."/>
            <person name="Naylor J."/>
            <person name="Negash T."/>
            <person name="Nguyen T."/>
            <person name="Nguyen N."/>
            <person name="Nicol R."/>
            <person name="Norbu C."/>
            <person name="Norbu N."/>
            <person name="Novod N."/>
            <person name="O'Neill B."/>
            <person name="Osman S."/>
            <person name="Markiewicz E."/>
            <person name="Oyono O.L."/>
            <person name="Patti C."/>
            <person name="Phunkhang P."/>
            <person name="Pierre F."/>
            <person name="Priest M."/>
            <person name="Raghuraman S."/>
            <person name="Rege F."/>
            <person name="Reyes R."/>
            <person name="Rise C."/>
            <person name="Rogov P."/>
            <person name="Ross K."/>
            <person name="Ryan E."/>
            <person name="Settipalli S."/>
            <person name="Shea T."/>
            <person name="Sherpa N."/>
            <person name="Shi L."/>
            <person name="Shih D."/>
            <person name="Sparrow T."/>
            <person name="Spaulding J."/>
            <person name="Stalker J."/>
            <person name="Stange-Thomann N."/>
            <person name="Stavropoulos S."/>
            <person name="Stone C."/>
            <person name="Strader C."/>
            <person name="Tesfaye S."/>
            <person name="Thomson T."/>
            <person name="Thoulutsang Y."/>
            <person name="Thoulutsang D."/>
            <person name="Topham K."/>
            <person name="Topping I."/>
            <person name="Tsamla T."/>
            <person name="Vassiliev H."/>
            <person name="Vo A."/>
            <person name="Wangchuk T."/>
            <person name="Wangdi T."/>
            <person name="Weiand M."/>
            <person name="Wilkinson J."/>
            <person name="Wilson A."/>
            <person name="Yadav S."/>
            <person name="Young G."/>
            <person name="Yu Q."/>
            <person name="Zembek L."/>
            <person name="Zhong D."/>
            <person name="Zimmer A."/>
            <person name="Zwirko Z."/>
            <person name="Jaffe D.B."/>
            <person name="Alvarez P."/>
            <person name="Brockman W."/>
            <person name="Butler J."/>
            <person name="Chin C."/>
            <person name="Gnerre S."/>
            <person name="Grabherr M."/>
            <person name="Kleber M."/>
            <person name="Mauceli E."/>
            <person name="MacCallum I."/>
        </authorList>
    </citation>
    <scope>NUCLEOTIDE SEQUENCE [LARGE SCALE GENOMIC DNA]</scope>
    <source>
        <strain evidence="2">Tucson 15081-1352.22</strain>
    </source>
</reference>
<dbReference type="KEGG" id="dmo:Dmoj_GI26367"/>
<dbReference type="EMBL" id="CH933807">
    <property type="protein sequence ID" value="KRG02821.1"/>
    <property type="molecule type" value="Genomic_DNA"/>
</dbReference>